<evidence type="ECO:0000256" key="1">
    <source>
        <dbReference type="SAM" id="SignalP"/>
    </source>
</evidence>
<sequence>MLVVSQFAFGFPLRLAFAPAVNLCVAHQWARKAECRGPFAWFSV</sequence>
<proteinExistence type="predicted"/>
<accession>A0A2P2NKI5</accession>
<dbReference type="EMBL" id="GGEC01062534">
    <property type="protein sequence ID" value="MBX43018.1"/>
    <property type="molecule type" value="Transcribed_RNA"/>
</dbReference>
<feature type="chain" id="PRO_5015188620" evidence="1">
    <location>
        <begin position="17"/>
        <end position="44"/>
    </location>
</feature>
<protein>
    <submittedName>
        <fullName evidence="2">Uncharacterized protein</fullName>
    </submittedName>
</protein>
<evidence type="ECO:0000313" key="2">
    <source>
        <dbReference type="EMBL" id="MBX43018.1"/>
    </source>
</evidence>
<name>A0A2P2NKI5_RHIMU</name>
<dbReference type="AlphaFoldDB" id="A0A2P2NKI5"/>
<keyword evidence="1" id="KW-0732">Signal</keyword>
<feature type="signal peptide" evidence="1">
    <location>
        <begin position="1"/>
        <end position="16"/>
    </location>
</feature>
<organism evidence="2">
    <name type="scientific">Rhizophora mucronata</name>
    <name type="common">Asiatic mangrove</name>
    <dbReference type="NCBI Taxonomy" id="61149"/>
    <lineage>
        <taxon>Eukaryota</taxon>
        <taxon>Viridiplantae</taxon>
        <taxon>Streptophyta</taxon>
        <taxon>Embryophyta</taxon>
        <taxon>Tracheophyta</taxon>
        <taxon>Spermatophyta</taxon>
        <taxon>Magnoliopsida</taxon>
        <taxon>eudicotyledons</taxon>
        <taxon>Gunneridae</taxon>
        <taxon>Pentapetalae</taxon>
        <taxon>rosids</taxon>
        <taxon>fabids</taxon>
        <taxon>Malpighiales</taxon>
        <taxon>Rhizophoraceae</taxon>
        <taxon>Rhizophora</taxon>
    </lineage>
</organism>
<reference evidence="2" key="1">
    <citation type="submission" date="2018-02" db="EMBL/GenBank/DDBJ databases">
        <title>Rhizophora mucronata_Transcriptome.</title>
        <authorList>
            <person name="Meera S.P."/>
            <person name="Sreeshan A."/>
            <person name="Augustine A."/>
        </authorList>
    </citation>
    <scope>NUCLEOTIDE SEQUENCE</scope>
    <source>
        <tissue evidence="2">Leaf</tissue>
    </source>
</reference>